<organism evidence="2 3">
    <name type="scientific">Cellulomonas aerilata</name>
    <dbReference type="NCBI Taxonomy" id="515326"/>
    <lineage>
        <taxon>Bacteria</taxon>
        <taxon>Bacillati</taxon>
        <taxon>Actinomycetota</taxon>
        <taxon>Actinomycetes</taxon>
        <taxon>Micrococcales</taxon>
        <taxon>Cellulomonadaceae</taxon>
        <taxon>Cellulomonas</taxon>
    </lineage>
</organism>
<dbReference type="AlphaFoldDB" id="A0A512D9D9"/>
<evidence type="ECO:0000313" key="3">
    <source>
        <dbReference type="Proteomes" id="UP000321181"/>
    </source>
</evidence>
<dbReference type="InterPro" id="IPR023375">
    <property type="entry name" value="ADC_dom_sf"/>
</dbReference>
<dbReference type="PANTHER" id="PTHR39186">
    <property type="entry name" value="DUF2071 FAMILY PROTEIN"/>
    <property type="match status" value="1"/>
</dbReference>
<protein>
    <recommendedName>
        <fullName evidence="4">DUF2071 domain-containing protein</fullName>
    </recommendedName>
</protein>
<feature type="region of interest" description="Disordered" evidence="1">
    <location>
        <begin position="1"/>
        <end position="29"/>
    </location>
</feature>
<dbReference type="Proteomes" id="UP000321181">
    <property type="component" value="Unassembled WGS sequence"/>
</dbReference>
<dbReference type="Gene3D" id="2.40.400.10">
    <property type="entry name" value="Acetoacetate decarboxylase-like"/>
    <property type="match status" value="1"/>
</dbReference>
<accession>A0A512D9D9</accession>
<dbReference type="Pfam" id="PF09844">
    <property type="entry name" value="DUF2071"/>
    <property type="match status" value="1"/>
</dbReference>
<sequence length="271" mass="29701">MARRELIAALPPAPRGGHSDGMPPPPVSPTAPDLTGRQIMSQEWRDLTFLHWRVDPDAVAPLMPPGTRPDVHDGSTWVGLIPFRMVGAGVGRGPAVPWLGSFAETNVRLYSVDERGRRGVVFRTLEASRLAVVLGARAAFALPYTWARMRVTERDGVLTYESRRRWPGPRTAATRVVVRPDAALAAGDPLHDFLTARWGLHTRAYGRTLYVPNHHEPWPLQRAELLEVDETLVAAAGLPGVSSRPPDSVLFSRGVRTVFAVPYDAGRPLPA</sequence>
<gene>
    <name evidence="2" type="ORF">CAE01nite_08210</name>
</gene>
<comment type="caution">
    <text evidence="2">The sequence shown here is derived from an EMBL/GenBank/DDBJ whole genome shotgun (WGS) entry which is preliminary data.</text>
</comment>
<evidence type="ECO:0008006" key="4">
    <source>
        <dbReference type="Google" id="ProtNLM"/>
    </source>
</evidence>
<dbReference type="EMBL" id="BJYY01000002">
    <property type="protein sequence ID" value="GEO33096.1"/>
    <property type="molecule type" value="Genomic_DNA"/>
</dbReference>
<proteinExistence type="predicted"/>
<name>A0A512D9D9_9CELL</name>
<evidence type="ECO:0000313" key="2">
    <source>
        <dbReference type="EMBL" id="GEO33096.1"/>
    </source>
</evidence>
<keyword evidence="3" id="KW-1185">Reference proteome</keyword>
<evidence type="ECO:0000256" key="1">
    <source>
        <dbReference type="SAM" id="MobiDB-lite"/>
    </source>
</evidence>
<dbReference type="SUPFAM" id="SSF160104">
    <property type="entry name" value="Acetoacetate decarboxylase-like"/>
    <property type="match status" value="1"/>
</dbReference>
<dbReference type="InterPro" id="IPR018644">
    <property type="entry name" value="DUF2071"/>
</dbReference>
<reference evidence="2 3" key="1">
    <citation type="submission" date="2019-07" db="EMBL/GenBank/DDBJ databases">
        <title>Whole genome shotgun sequence of Cellulomonas aerilata NBRC 106308.</title>
        <authorList>
            <person name="Hosoyama A."/>
            <person name="Uohara A."/>
            <person name="Ohji S."/>
            <person name="Ichikawa N."/>
        </authorList>
    </citation>
    <scope>NUCLEOTIDE SEQUENCE [LARGE SCALE GENOMIC DNA]</scope>
    <source>
        <strain evidence="2 3">NBRC 106308</strain>
    </source>
</reference>
<dbReference type="PANTHER" id="PTHR39186:SF1">
    <property type="entry name" value="DUF2071 DOMAIN-CONTAINING PROTEIN"/>
    <property type="match status" value="1"/>
</dbReference>